<dbReference type="EMBL" id="JAUESC010000380">
    <property type="protein sequence ID" value="KAK0593542.1"/>
    <property type="molecule type" value="Genomic_DNA"/>
</dbReference>
<evidence type="ECO:0000313" key="5">
    <source>
        <dbReference type="EMBL" id="KAK0593542.1"/>
    </source>
</evidence>
<evidence type="ECO:0000313" key="6">
    <source>
        <dbReference type="Proteomes" id="UP001168877"/>
    </source>
</evidence>
<gene>
    <name evidence="5" type="ORF">LWI29_038421</name>
</gene>
<dbReference type="Proteomes" id="UP001168877">
    <property type="component" value="Unassembled WGS sequence"/>
</dbReference>
<dbReference type="GO" id="GO:0006508">
    <property type="term" value="P:proteolysis"/>
    <property type="evidence" value="ECO:0007669"/>
    <property type="project" value="UniProtKB-KW"/>
</dbReference>
<dbReference type="GO" id="GO:0008234">
    <property type="term" value="F:cysteine-type peptidase activity"/>
    <property type="evidence" value="ECO:0007669"/>
    <property type="project" value="InterPro"/>
</dbReference>
<dbReference type="InterPro" id="IPR038765">
    <property type="entry name" value="Papain-like_cys_pep_sf"/>
</dbReference>
<name>A0AA39SFR9_ACESA</name>
<dbReference type="Gene3D" id="3.40.395.10">
    <property type="entry name" value="Adenoviral Proteinase, Chain A"/>
    <property type="match status" value="1"/>
</dbReference>
<dbReference type="AlphaFoldDB" id="A0AA39SFR9"/>
<reference evidence="5" key="1">
    <citation type="journal article" date="2022" name="Plant J.">
        <title>Strategies of tolerance reflected in two North American maple genomes.</title>
        <authorList>
            <person name="McEvoy S.L."/>
            <person name="Sezen U.U."/>
            <person name="Trouern-Trend A."/>
            <person name="McMahon S.M."/>
            <person name="Schaberg P.G."/>
            <person name="Yang J."/>
            <person name="Wegrzyn J.L."/>
            <person name="Swenson N.G."/>
        </authorList>
    </citation>
    <scope>NUCLEOTIDE SEQUENCE</scope>
    <source>
        <strain evidence="5">NS2018</strain>
    </source>
</reference>
<dbReference type="PROSITE" id="PS50600">
    <property type="entry name" value="ULP_PROTEASE"/>
    <property type="match status" value="1"/>
</dbReference>
<dbReference type="InterPro" id="IPR003653">
    <property type="entry name" value="Peptidase_C48_C"/>
</dbReference>
<comment type="caution">
    <text evidence="5">The sequence shown here is derived from an EMBL/GenBank/DDBJ whole genome shotgun (WGS) entry which is preliminary data.</text>
</comment>
<evidence type="ECO:0000256" key="3">
    <source>
        <dbReference type="ARBA" id="ARBA00022801"/>
    </source>
</evidence>
<feature type="domain" description="Ubiquitin-like protease family profile" evidence="4">
    <location>
        <begin position="71"/>
        <end position="284"/>
    </location>
</feature>
<reference evidence="5" key="2">
    <citation type="submission" date="2023-06" db="EMBL/GenBank/DDBJ databases">
        <authorList>
            <person name="Swenson N.G."/>
            <person name="Wegrzyn J.L."/>
            <person name="Mcevoy S.L."/>
        </authorList>
    </citation>
    <scope>NUCLEOTIDE SEQUENCE</scope>
    <source>
        <strain evidence="5">NS2018</strain>
        <tissue evidence="5">Leaf</tissue>
    </source>
</reference>
<evidence type="ECO:0000256" key="2">
    <source>
        <dbReference type="ARBA" id="ARBA00022670"/>
    </source>
</evidence>
<sequence>MVPRVRKPGWMLLSPYTNPCLPKKPRTMPPTSAALAHVFNPHDLIDPYYIAAYKAYKRNTTGETRDVDLPLPVGVTWFQRFQTNFMDLEESHMDAYLNILRKRQRAYPDVYTPRVNLLHTQFFSYLKIQWRQIFGPRVEGKPPTAWKMLEHKWPTEDLKMVRGIIPYGSRPWHEVDYVLIPCNLGREHWVLASLDLREGKIFLLDSFRQQVPWEHRLKQVACLRWFIPSMLHQIGFHDSRKADDTTYKLSKSAFRMSILDGRHGVPQQQQRYVIFKILFYPIRF</sequence>
<evidence type="ECO:0000259" key="4">
    <source>
        <dbReference type="PROSITE" id="PS50600"/>
    </source>
</evidence>
<comment type="similarity">
    <text evidence="1">Belongs to the peptidase C48 family.</text>
</comment>
<keyword evidence="2" id="KW-0645">Protease</keyword>
<organism evidence="5 6">
    <name type="scientific">Acer saccharum</name>
    <name type="common">Sugar maple</name>
    <dbReference type="NCBI Taxonomy" id="4024"/>
    <lineage>
        <taxon>Eukaryota</taxon>
        <taxon>Viridiplantae</taxon>
        <taxon>Streptophyta</taxon>
        <taxon>Embryophyta</taxon>
        <taxon>Tracheophyta</taxon>
        <taxon>Spermatophyta</taxon>
        <taxon>Magnoliopsida</taxon>
        <taxon>eudicotyledons</taxon>
        <taxon>Gunneridae</taxon>
        <taxon>Pentapetalae</taxon>
        <taxon>rosids</taxon>
        <taxon>malvids</taxon>
        <taxon>Sapindales</taxon>
        <taxon>Sapindaceae</taxon>
        <taxon>Hippocastanoideae</taxon>
        <taxon>Acereae</taxon>
        <taxon>Acer</taxon>
    </lineage>
</organism>
<keyword evidence="3" id="KW-0378">Hydrolase</keyword>
<proteinExistence type="inferred from homology"/>
<evidence type="ECO:0000256" key="1">
    <source>
        <dbReference type="ARBA" id="ARBA00005234"/>
    </source>
</evidence>
<dbReference type="Pfam" id="PF02902">
    <property type="entry name" value="Peptidase_C48"/>
    <property type="match status" value="1"/>
</dbReference>
<keyword evidence="6" id="KW-1185">Reference proteome</keyword>
<dbReference type="SUPFAM" id="SSF54001">
    <property type="entry name" value="Cysteine proteinases"/>
    <property type="match status" value="1"/>
</dbReference>
<protein>
    <recommendedName>
        <fullName evidence="4">Ubiquitin-like protease family profile domain-containing protein</fullName>
    </recommendedName>
</protein>
<accession>A0AA39SFR9</accession>